<comment type="caution">
    <text evidence="1">The sequence shown here is derived from an EMBL/GenBank/DDBJ whole genome shotgun (WGS) entry which is preliminary data.</text>
</comment>
<sequence>MFIQLLVSVENEGPFGLLYCITFKLMDQQWLAMHASYMNFNYLPISYDVHTSSAGKRDAAQKHITP</sequence>
<dbReference type="Proteomes" id="UP001234297">
    <property type="component" value="Chromosome 1"/>
</dbReference>
<name>A0ACC2MWQ1_PERAE</name>
<keyword evidence="2" id="KW-1185">Reference proteome</keyword>
<reference evidence="1 2" key="1">
    <citation type="journal article" date="2022" name="Hortic Res">
        <title>A haplotype resolved chromosomal level avocado genome allows analysis of novel avocado genes.</title>
        <authorList>
            <person name="Nath O."/>
            <person name="Fletcher S.J."/>
            <person name="Hayward A."/>
            <person name="Shaw L.M."/>
            <person name="Masouleh A.K."/>
            <person name="Furtado A."/>
            <person name="Henry R.J."/>
            <person name="Mitter N."/>
        </authorList>
    </citation>
    <scope>NUCLEOTIDE SEQUENCE [LARGE SCALE GENOMIC DNA]</scope>
    <source>
        <strain evidence="2">cv. Hass</strain>
    </source>
</reference>
<protein>
    <submittedName>
        <fullName evidence="1">Uncharacterized protein</fullName>
    </submittedName>
</protein>
<evidence type="ECO:0000313" key="2">
    <source>
        <dbReference type="Proteomes" id="UP001234297"/>
    </source>
</evidence>
<evidence type="ECO:0000313" key="1">
    <source>
        <dbReference type="EMBL" id="KAJ8649953.1"/>
    </source>
</evidence>
<accession>A0ACC2MWQ1</accession>
<proteinExistence type="predicted"/>
<dbReference type="EMBL" id="CM056809">
    <property type="protein sequence ID" value="KAJ8649953.1"/>
    <property type="molecule type" value="Genomic_DNA"/>
</dbReference>
<organism evidence="1 2">
    <name type="scientific">Persea americana</name>
    <name type="common">Avocado</name>
    <dbReference type="NCBI Taxonomy" id="3435"/>
    <lineage>
        <taxon>Eukaryota</taxon>
        <taxon>Viridiplantae</taxon>
        <taxon>Streptophyta</taxon>
        <taxon>Embryophyta</taxon>
        <taxon>Tracheophyta</taxon>
        <taxon>Spermatophyta</taxon>
        <taxon>Magnoliopsida</taxon>
        <taxon>Magnoliidae</taxon>
        <taxon>Laurales</taxon>
        <taxon>Lauraceae</taxon>
        <taxon>Persea</taxon>
    </lineage>
</organism>
<gene>
    <name evidence="1" type="ORF">MRB53_002976</name>
</gene>